<feature type="domain" description="Peptidase M20 dimerisation" evidence="3">
    <location>
        <begin position="182"/>
        <end position="276"/>
    </location>
</feature>
<evidence type="ECO:0000313" key="9">
    <source>
        <dbReference type="Proteomes" id="UP000095598"/>
    </source>
</evidence>
<dbReference type="InterPro" id="IPR036264">
    <property type="entry name" value="Bact_exopeptidase_dim_dom"/>
</dbReference>
<dbReference type="FunFam" id="3.30.70.360:FF:000001">
    <property type="entry name" value="N-acetyldiaminopimelate deacetylase"/>
    <property type="match status" value="1"/>
</dbReference>
<dbReference type="Proteomes" id="UP001243496">
    <property type="component" value="Chromosome"/>
</dbReference>
<dbReference type="Pfam" id="PF07687">
    <property type="entry name" value="M20_dimer"/>
    <property type="match status" value="1"/>
</dbReference>
<evidence type="ECO:0000313" key="4">
    <source>
        <dbReference type="EMBL" id="AQP39924.1"/>
    </source>
</evidence>
<dbReference type="EMBL" id="CYXT01000002">
    <property type="protein sequence ID" value="CUM77841.1"/>
    <property type="molecule type" value="Genomic_DNA"/>
</dbReference>
<dbReference type="GO" id="GO:0050118">
    <property type="term" value="F:N-acetyldiaminopimelate deacetylase activity"/>
    <property type="evidence" value="ECO:0007669"/>
    <property type="project" value="UniProtKB-ARBA"/>
</dbReference>
<dbReference type="GeneID" id="92742099"/>
<sequence length="378" mass="41785">MDINEEAYAIQEEVVEFRRALHRCPEIAFHETMTMEYIREHLEEWEISYKIFDPSGIIAVVGNGKKETIALRADMDALEVQEETGLDFASLNHGCMHACGHDGHTAILLATAKILKKHESELDRRVYLVFQPAEETAEGARFMLKTGVLDSVKRIYGVHIFNGIPSGKISLEAGPRMAATNWLAVHLYGRSGHAGKPHEGIDTAVAVSSMVMNFQSIISRNLNPLDPAVLTIGKVEAGTARNVIAGEAKIEGTARTFSRQAQEMIERRVKEIAKAHEQMYGVDVSVDFQQSSHGALINDPGVVEDVMEKAGEVFDPSEFTHVEAMMLGEDFANYLEEMDGCFAFIGGGDHPANHHGKFDFDEKALISGVRLMLTFVIV</sequence>
<dbReference type="InterPro" id="IPR011650">
    <property type="entry name" value="Peptidase_M20_dimer"/>
</dbReference>
<keyword evidence="1 5" id="KW-0378">Hydrolase</keyword>
<dbReference type="Proteomes" id="UP000095598">
    <property type="component" value="Unassembled WGS sequence"/>
</dbReference>
<dbReference type="PANTHER" id="PTHR11014:SF63">
    <property type="entry name" value="METALLOPEPTIDASE, PUTATIVE (AFU_ORTHOLOGUE AFUA_6G09600)-RELATED"/>
    <property type="match status" value="1"/>
</dbReference>
<keyword evidence="2" id="KW-0479">Metal-binding</keyword>
<reference evidence="7" key="3">
    <citation type="submission" date="2023-08" db="EMBL/GenBank/DDBJ databases">
        <title>Complete Genome Sequences of butyrate producing Anaerostipes hadrus strains BA1 and GIF7 isolated from the terminal ileum of a healthy lean male.</title>
        <authorList>
            <person name="Low A."/>
            <person name="Sheludchenko M."/>
            <person name="Cheng H.E."/>
            <person name="Koh X.Q."/>
            <person name="Lee J."/>
        </authorList>
    </citation>
    <scope>NUCLEOTIDE SEQUENCE</scope>
    <source>
        <strain evidence="7">BA1</strain>
    </source>
</reference>
<dbReference type="InterPro" id="IPR017439">
    <property type="entry name" value="Amidohydrolase"/>
</dbReference>
<dbReference type="Pfam" id="PF01546">
    <property type="entry name" value="Peptidase_M20"/>
    <property type="match status" value="1"/>
</dbReference>
<feature type="binding site" evidence="2">
    <location>
        <position position="354"/>
    </location>
    <ligand>
        <name>Mn(2+)</name>
        <dbReference type="ChEBI" id="CHEBI:29035"/>
        <label>2</label>
    </ligand>
</feature>
<dbReference type="RefSeq" id="WP_055072676.1">
    <property type="nucleotide sequence ID" value="NZ_CACRSX010000053.1"/>
</dbReference>
<evidence type="ECO:0000313" key="5">
    <source>
        <dbReference type="EMBL" id="CUM77841.1"/>
    </source>
</evidence>
<dbReference type="EMBL" id="CP132968">
    <property type="protein sequence ID" value="WMD16061.1"/>
    <property type="molecule type" value="Genomic_DNA"/>
</dbReference>
<name>A0A173RJ11_ANAHA</name>
<dbReference type="AlphaFoldDB" id="A0A173RJ11"/>
<evidence type="ECO:0000256" key="2">
    <source>
        <dbReference type="PIRSR" id="PIRSR005962-1"/>
    </source>
</evidence>
<feature type="binding site" evidence="2">
    <location>
        <position position="101"/>
    </location>
    <ligand>
        <name>Mn(2+)</name>
        <dbReference type="ChEBI" id="CHEBI:29035"/>
        <label>2</label>
    </ligand>
</feature>
<dbReference type="Gene3D" id="3.40.630.10">
    <property type="entry name" value="Zn peptidases"/>
    <property type="match status" value="1"/>
</dbReference>
<reference evidence="4 10" key="2">
    <citation type="journal article" date="2016" name="Sci. Rep.">
        <title>Accelerated dysbiosis of gut microbiota during aggravation of DSS-induced colitis by a butyrate-producing bacterium.</title>
        <authorList>
            <person name="Zhang Q."/>
            <person name="Wu Y."/>
            <person name="Wang J."/>
            <person name="Wu G."/>
            <person name="Long W."/>
            <person name="Xue Z."/>
            <person name="Wang L."/>
            <person name="Zhang X."/>
            <person name="Pang X."/>
            <person name="Zhao Y."/>
            <person name="Zhao L."/>
            <person name="Zhang C."/>
        </authorList>
    </citation>
    <scope>NUCLEOTIDE SEQUENCE [LARGE SCALE GENOMIC DNA]</scope>
    <source>
        <strain evidence="4 10">BPB5</strain>
    </source>
</reference>
<gene>
    <name evidence="5" type="primary">yxeP</name>
    <name evidence="4" type="ORF">DO83_10250</name>
    <name evidence="5" type="ORF">ERS852425_00566</name>
    <name evidence="6" type="ORF">ERS852571_01284</name>
    <name evidence="7" type="ORF">RBI15_11875</name>
</gene>
<evidence type="ECO:0000259" key="3">
    <source>
        <dbReference type="Pfam" id="PF07687"/>
    </source>
</evidence>
<dbReference type="EC" id="3.-.-.-" evidence="5"/>
<reference evidence="8 9" key="1">
    <citation type="submission" date="2015-09" db="EMBL/GenBank/DDBJ databases">
        <authorList>
            <consortium name="Pathogen Informatics"/>
        </authorList>
    </citation>
    <scope>NUCLEOTIDE SEQUENCE [LARGE SCALE GENOMIC DNA]</scope>
    <source>
        <strain evidence="5 9">2789STDY5608868</strain>
        <strain evidence="6 8">2789STDY5834959</strain>
    </source>
</reference>
<feature type="binding site" evidence="2">
    <location>
        <position position="99"/>
    </location>
    <ligand>
        <name>Mn(2+)</name>
        <dbReference type="ChEBI" id="CHEBI:29035"/>
        <label>2</label>
    </ligand>
</feature>
<dbReference type="InterPro" id="IPR002933">
    <property type="entry name" value="Peptidase_M20"/>
</dbReference>
<dbReference type="GO" id="GO:0046872">
    <property type="term" value="F:metal ion binding"/>
    <property type="evidence" value="ECO:0007669"/>
    <property type="project" value="UniProtKB-KW"/>
</dbReference>
<dbReference type="PIRSF" id="PIRSF005962">
    <property type="entry name" value="Pept_M20D_amidohydro"/>
    <property type="match status" value="1"/>
</dbReference>
<protein>
    <submittedName>
        <fullName evidence="4">Amidohydrolase</fullName>
    </submittedName>
    <submittedName>
        <fullName evidence="7">M20 family metallopeptidase</fullName>
    </submittedName>
    <submittedName>
        <fullName evidence="5">Uncharacterized hydrolase YxeP</fullName>
        <ecNumber evidence="5">3.-.-.-</ecNumber>
    </submittedName>
</protein>
<dbReference type="PANTHER" id="PTHR11014">
    <property type="entry name" value="PEPTIDASE M20 FAMILY MEMBER"/>
    <property type="match status" value="1"/>
</dbReference>
<dbReference type="Proteomes" id="UP000095553">
    <property type="component" value="Unassembled WGS sequence"/>
</dbReference>
<dbReference type="SUPFAM" id="SSF53187">
    <property type="entry name" value="Zn-dependent exopeptidases"/>
    <property type="match status" value="1"/>
</dbReference>
<organism evidence="5 9">
    <name type="scientific">Anaerostipes hadrus</name>
    <dbReference type="NCBI Taxonomy" id="649756"/>
    <lineage>
        <taxon>Bacteria</taxon>
        <taxon>Bacillati</taxon>
        <taxon>Bacillota</taxon>
        <taxon>Clostridia</taxon>
        <taxon>Lachnospirales</taxon>
        <taxon>Lachnospiraceae</taxon>
        <taxon>Anaerostipes</taxon>
    </lineage>
</organism>
<accession>A0A173RJ11</accession>
<dbReference type="NCBIfam" id="TIGR01891">
    <property type="entry name" value="amidohydrolases"/>
    <property type="match status" value="1"/>
</dbReference>
<keyword evidence="2" id="KW-0464">Manganese</keyword>
<evidence type="ECO:0000256" key="1">
    <source>
        <dbReference type="ARBA" id="ARBA00022801"/>
    </source>
</evidence>
<evidence type="ECO:0000313" key="6">
    <source>
        <dbReference type="EMBL" id="CUM90403.1"/>
    </source>
</evidence>
<evidence type="ECO:0000313" key="10">
    <source>
        <dbReference type="Proteomes" id="UP000188159"/>
    </source>
</evidence>
<dbReference type="EMBL" id="CYXY01000006">
    <property type="protein sequence ID" value="CUM90403.1"/>
    <property type="molecule type" value="Genomic_DNA"/>
</dbReference>
<dbReference type="Gene3D" id="3.30.70.360">
    <property type="match status" value="1"/>
</dbReference>
<comment type="cofactor">
    <cofactor evidence="2">
        <name>Mn(2+)</name>
        <dbReference type="ChEBI" id="CHEBI:29035"/>
    </cofactor>
    <text evidence="2">The Mn(2+) ion enhances activity.</text>
</comment>
<dbReference type="CDD" id="cd03886">
    <property type="entry name" value="M20_Acy1"/>
    <property type="match status" value="1"/>
</dbReference>
<feature type="binding site" evidence="2">
    <location>
        <position position="159"/>
    </location>
    <ligand>
        <name>Mn(2+)</name>
        <dbReference type="ChEBI" id="CHEBI:29035"/>
        <label>2</label>
    </ligand>
</feature>
<dbReference type="EMBL" id="CP012098">
    <property type="protein sequence ID" value="AQP39924.1"/>
    <property type="molecule type" value="Genomic_DNA"/>
</dbReference>
<dbReference type="SUPFAM" id="SSF55031">
    <property type="entry name" value="Bacterial exopeptidase dimerisation domain"/>
    <property type="match status" value="1"/>
</dbReference>
<dbReference type="Proteomes" id="UP000188159">
    <property type="component" value="Chromosome"/>
</dbReference>
<feature type="binding site" evidence="2">
    <location>
        <position position="135"/>
    </location>
    <ligand>
        <name>Mn(2+)</name>
        <dbReference type="ChEBI" id="CHEBI:29035"/>
        <label>2</label>
    </ligand>
</feature>
<evidence type="ECO:0000313" key="7">
    <source>
        <dbReference type="EMBL" id="WMD16061.1"/>
    </source>
</evidence>
<evidence type="ECO:0000313" key="8">
    <source>
        <dbReference type="Proteomes" id="UP000095553"/>
    </source>
</evidence>
<dbReference type="GO" id="GO:0019877">
    <property type="term" value="P:diaminopimelate biosynthetic process"/>
    <property type="evidence" value="ECO:0007669"/>
    <property type="project" value="UniProtKB-ARBA"/>
</dbReference>
<proteinExistence type="predicted"/>